<feature type="domain" description="Peptidase S9 prolyl oligopeptidase catalytic" evidence="2">
    <location>
        <begin position="91"/>
        <end position="238"/>
    </location>
</feature>
<evidence type="ECO:0000313" key="4">
    <source>
        <dbReference type="Proteomes" id="UP000614714"/>
    </source>
</evidence>
<dbReference type="InterPro" id="IPR001375">
    <property type="entry name" value="Peptidase_S9_cat"/>
</dbReference>
<proteinExistence type="predicted"/>
<dbReference type="SUPFAM" id="SSF53474">
    <property type="entry name" value="alpha/beta-Hydrolases"/>
    <property type="match status" value="1"/>
</dbReference>
<dbReference type="Gene3D" id="3.40.50.1820">
    <property type="entry name" value="alpha/beta hydrolase"/>
    <property type="match status" value="1"/>
</dbReference>
<protein>
    <submittedName>
        <fullName evidence="3">Prolyl oligopeptidase family serine peptidase</fullName>
    </submittedName>
</protein>
<sequence length="265" mass="29099">MKATLPDGVIEITFVSSGDGGSEPALFYHPGGTGPVPLVVGLHTWSYDRYNQLEGMLPLCRERGWALLLPEFRGPNLVTNRRARQTAGSALAVRDILDGVEAVAKRYPIDRGNLFLLGGSGGGMAALLAAAAAPELWKGVSSWVPITDLAAWHGENQEYAPHIEACCGGAPGASDEVDREYRERSAINMAEQLSRVNLSLHHGRFDPLVSWRHSRRLIGEMERVGAERFFFEIFDGEHDIRYPVAFGWFEGLRKNDNNQGGRLTG</sequence>
<dbReference type="PANTHER" id="PTHR22946">
    <property type="entry name" value="DIENELACTONE HYDROLASE DOMAIN-CONTAINING PROTEIN-RELATED"/>
    <property type="match status" value="1"/>
</dbReference>
<evidence type="ECO:0000259" key="2">
    <source>
        <dbReference type="Pfam" id="PF00326"/>
    </source>
</evidence>
<name>A0ABS0YJ19_9BACT</name>
<dbReference type="Pfam" id="PF00326">
    <property type="entry name" value="Peptidase_S9"/>
    <property type="match status" value="1"/>
</dbReference>
<dbReference type="InterPro" id="IPR050261">
    <property type="entry name" value="FrsA_esterase"/>
</dbReference>
<gene>
    <name evidence="3" type="ORF">JFN91_19135</name>
</gene>
<reference evidence="3 4" key="1">
    <citation type="submission" date="2020-12" db="EMBL/GenBank/DDBJ databases">
        <title>Geomonas sp. Red421, isolated from paddy soil.</title>
        <authorList>
            <person name="Xu Z."/>
            <person name="Zhang Z."/>
            <person name="Masuda Y."/>
            <person name="Itoh H."/>
            <person name="Senoo K."/>
        </authorList>
    </citation>
    <scope>NUCLEOTIDE SEQUENCE [LARGE SCALE GENOMIC DNA]</scope>
    <source>
        <strain evidence="3 4">Red421</strain>
    </source>
</reference>
<dbReference type="RefSeq" id="WP_199390750.1">
    <property type="nucleotide sequence ID" value="NZ_JAEMHL010000014.1"/>
</dbReference>
<dbReference type="Proteomes" id="UP000614714">
    <property type="component" value="Unassembled WGS sequence"/>
</dbReference>
<keyword evidence="1" id="KW-0378">Hydrolase</keyword>
<evidence type="ECO:0000256" key="1">
    <source>
        <dbReference type="ARBA" id="ARBA00022801"/>
    </source>
</evidence>
<evidence type="ECO:0000313" key="3">
    <source>
        <dbReference type="EMBL" id="MBJ6752337.1"/>
    </source>
</evidence>
<organism evidence="3 4">
    <name type="scientific">Geomonas anaerohicana</name>
    <dbReference type="NCBI Taxonomy" id="2798583"/>
    <lineage>
        <taxon>Bacteria</taxon>
        <taxon>Pseudomonadati</taxon>
        <taxon>Thermodesulfobacteriota</taxon>
        <taxon>Desulfuromonadia</taxon>
        <taxon>Geobacterales</taxon>
        <taxon>Geobacteraceae</taxon>
        <taxon>Geomonas</taxon>
    </lineage>
</organism>
<comment type="caution">
    <text evidence="3">The sequence shown here is derived from an EMBL/GenBank/DDBJ whole genome shotgun (WGS) entry which is preliminary data.</text>
</comment>
<dbReference type="EMBL" id="JAEMHL010000014">
    <property type="protein sequence ID" value="MBJ6752337.1"/>
    <property type="molecule type" value="Genomic_DNA"/>
</dbReference>
<dbReference type="InterPro" id="IPR029058">
    <property type="entry name" value="AB_hydrolase_fold"/>
</dbReference>
<accession>A0ABS0YJ19</accession>
<keyword evidence="4" id="KW-1185">Reference proteome</keyword>
<dbReference type="PANTHER" id="PTHR22946:SF9">
    <property type="entry name" value="POLYKETIDE TRANSFERASE AF380"/>
    <property type="match status" value="1"/>
</dbReference>